<dbReference type="EMBL" id="KY290955">
    <property type="protein sequence ID" value="APU01395.1"/>
    <property type="molecule type" value="Genomic_DNA"/>
</dbReference>
<protein>
    <submittedName>
        <fullName evidence="1">Uncharacterized protein</fullName>
    </submittedName>
</protein>
<reference evidence="1 2" key="1">
    <citation type="journal article" date="2017" name="Sci. Rep.">
        <title>Characterization and diversity of phages infecting Aeromonas salmonicida subsp. salmonicida.</title>
        <authorList>
            <person name="Vincent A.T."/>
            <person name="Paquet V.E."/>
            <person name="Bernatchez A."/>
            <person name="Tremblay D.M."/>
            <person name="Moineau S."/>
            <person name="Charette S.J."/>
        </authorList>
    </citation>
    <scope>NUCLEOTIDE SEQUENCE [LARGE SCALE GENOMIC DNA]</scope>
</reference>
<dbReference type="Proteomes" id="UP000225215">
    <property type="component" value="Segment"/>
</dbReference>
<organism evidence="1 2">
    <name type="scientific">Aeromonas phage 65.2</name>
    <dbReference type="NCBI Taxonomy" id="1932896"/>
    <lineage>
        <taxon>Viruses</taxon>
        <taxon>Duplodnaviria</taxon>
        <taxon>Heunggongvirae</taxon>
        <taxon>Uroviricota</taxon>
        <taxon>Caudoviricetes</taxon>
        <taxon>Pantevenvirales</taxon>
        <taxon>Straboviridae</taxon>
        <taxon>Emmerichvirinae</taxon>
        <taxon>Ishigurovirus</taxon>
        <taxon>Ishigurovirus osborne</taxon>
    </lineage>
</organism>
<evidence type="ECO:0000313" key="1">
    <source>
        <dbReference type="EMBL" id="APU01395.1"/>
    </source>
</evidence>
<sequence>MKNNLSNISHKTSPTLSIGDKKPVWFIRDKIVGWYEQSIIEWKEWCDEDEIEPIDEVWREVNKLLDALKTETYITKKTVDWKIVMGYSPDLDKLALDWLDLYLDFEVKK</sequence>
<proteinExistence type="predicted"/>
<accession>A0A219YBR7</accession>
<evidence type="ECO:0000313" key="2">
    <source>
        <dbReference type="Proteomes" id="UP000225215"/>
    </source>
</evidence>
<name>A0A219YBR7_9CAUD</name>